<protein>
    <submittedName>
        <fullName evidence="1">Uncharacterized protein</fullName>
    </submittedName>
</protein>
<keyword evidence="2" id="KW-1185">Reference proteome</keyword>
<dbReference type="Proteomes" id="UP001055879">
    <property type="component" value="Linkage Group LG04"/>
</dbReference>
<proteinExistence type="predicted"/>
<reference evidence="1 2" key="2">
    <citation type="journal article" date="2022" name="Mol. Ecol. Resour.">
        <title>The genomes of chicory, endive, great burdock and yacon provide insights into Asteraceae paleo-polyploidization history and plant inulin production.</title>
        <authorList>
            <person name="Fan W."/>
            <person name="Wang S."/>
            <person name="Wang H."/>
            <person name="Wang A."/>
            <person name="Jiang F."/>
            <person name="Liu H."/>
            <person name="Zhao H."/>
            <person name="Xu D."/>
            <person name="Zhang Y."/>
        </authorList>
    </citation>
    <scope>NUCLEOTIDE SEQUENCE [LARGE SCALE GENOMIC DNA]</scope>
    <source>
        <strain evidence="2">cv. Niubang</strain>
    </source>
</reference>
<organism evidence="1 2">
    <name type="scientific">Arctium lappa</name>
    <name type="common">Greater burdock</name>
    <name type="synonym">Lappa major</name>
    <dbReference type="NCBI Taxonomy" id="4217"/>
    <lineage>
        <taxon>Eukaryota</taxon>
        <taxon>Viridiplantae</taxon>
        <taxon>Streptophyta</taxon>
        <taxon>Embryophyta</taxon>
        <taxon>Tracheophyta</taxon>
        <taxon>Spermatophyta</taxon>
        <taxon>Magnoliopsida</taxon>
        <taxon>eudicotyledons</taxon>
        <taxon>Gunneridae</taxon>
        <taxon>Pentapetalae</taxon>
        <taxon>asterids</taxon>
        <taxon>campanulids</taxon>
        <taxon>Asterales</taxon>
        <taxon>Asteraceae</taxon>
        <taxon>Carduoideae</taxon>
        <taxon>Cardueae</taxon>
        <taxon>Arctiinae</taxon>
        <taxon>Arctium</taxon>
    </lineage>
</organism>
<evidence type="ECO:0000313" key="1">
    <source>
        <dbReference type="EMBL" id="KAI3736403.1"/>
    </source>
</evidence>
<sequence length="204" mass="23692">MFGDGVDFWKCFPSIKKLAITCRDGENHFELLPYLESLKLREGFRINHIWFPATLKKLTLLLCSLPWSDISIFQSLPNLEVLKLKKKAFEGTQWNAGEQQFRQLKFLRLDNLNIQHWEAQTTSFPCLKLLSLWNCKYLQKIPLEIGEITTLELIETNNINNSVVESIKRIQKEQYDEGNTELKITVNGMELSTNVSEHEGSESE</sequence>
<gene>
    <name evidence="1" type="ORF">L6452_15942</name>
</gene>
<comment type="caution">
    <text evidence="1">The sequence shown here is derived from an EMBL/GenBank/DDBJ whole genome shotgun (WGS) entry which is preliminary data.</text>
</comment>
<name>A0ACB9CPY6_ARCLA</name>
<reference evidence="2" key="1">
    <citation type="journal article" date="2022" name="Mol. Ecol. Resour.">
        <title>The genomes of chicory, endive, great burdock and yacon provide insights into Asteraceae palaeo-polyploidization history and plant inulin production.</title>
        <authorList>
            <person name="Fan W."/>
            <person name="Wang S."/>
            <person name="Wang H."/>
            <person name="Wang A."/>
            <person name="Jiang F."/>
            <person name="Liu H."/>
            <person name="Zhao H."/>
            <person name="Xu D."/>
            <person name="Zhang Y."/>
        </authorList>
    </citation>
    <scope>NUCLEOTIDE SEQUENCE [LARGE SCALE GENOMIC DNA]</scope>
    <source>
        <strain evidence="2">cv. Niubang</strain>
    </source>
</reference>
<accession>A0ACB9CPY6</accession>
<evidence type="ECO:0000313" key="2">
    <source>
        <dbReference type="Proteomes" id="UP001055879"/>
    </source>
</evidence>
<dbReference type="EMBL" id="CM042050">
    <property type="protein sequence ID" value="KAI3736403.1"/>
    <property type="molecule type" value="Genomic_DNA"/>
</dbReference>